<reference evidence="3" key="1">
    <citation type="journal article" date="2019" name="Int. J. Syst. Evol. Microbiol.">
        <title>The Global Catalogue of Microorganisms (GCM) 10K type strain sequencing project: providing services to taxonomists for standard genome sequencing and annotation.</title>
        <authorList>
            <consortium name="The Broad Institute Genomics Platform"/>
            <consortium name="The Broad Institute Genome Sequencing Center for Infectious Disease"/>
            <person name="Wu L."/>
            <person name="Ma J."/>
        </authorList>
    </citation>
    <scope>NUCLEOTIDE SEQUENCE [LARGE SCALE GENOMIC DNA]</scope>
    <source>
        <strain evidence="3">JCM 17130</strain>
    </source>
</reference>
<evidence type="ECO:0000313" key="3">
    <source>
        <dbReference type="Proteomes" id="UP001597277"/>
    </source>
</evidence>
<dbReference type="RefSeq" id="WP_388002378.1">
    <property type="nucleotide sequence ID" value="NZ_JBHUEE010000002.1"/>
</dbReference>
<sequence>MTLSRRDFLALAGIGGAAAALAGCGGQLEPADVTVAGFGEGASGTLNLWCRSDTLTGNEAMVEAFHAAQDRIRVELTPIPNSQYVTKLATAIRGRRPPDLVDIDDIYSALFIYRDAFTDLTPLIEELPYRDRLSPGHLGLATKDERFYAVPFLADNSVLFCNLDLFERAGVDVDEATGSFAGYLEAARAISALEEDVYGWSYPGNASGALGFTVQPHIWATDTDLIAGQIGGQTGNVAGNESVRRTLELLRTFWEEDLVPPVAYADDASRWNADYLSGRIGMKPASYGVIVPDADPALLERTEVRLLAGPDGGVSFFDGGDNFAIPNGAANPSAAWEYVRFCLEIEQQSNLPAGGYTPVRADAATDAFREQFPLAVAPLEQLDAGYAPLSLSYNRIYNQPDGPWLEMFRRAVFAGEIEAAMDEAQDRYDLILRQGDA</sequence>
<dbReference type="PROSITE" id="PS51257">
    <property type="entry name" value="PROKAR_LIPOPROTEIN"/>
    <property type="match status" value="1"/>
</dbReference>
<gene>
    <name evidence="2" type="ORF">ACFSE6_03730</name>
</gene>
<dbReference type="NCBIfam" id="TIGR01409">
    <property type="entry name" value="TAT_signal_seq"/>
    <property type="match status" value="1"/>
</dbReference>
<evidence type="ECO:0000313" key="2">
    <source>
        <dbReference type="EMBL" id="MFD1716931.1"/>
    </source>
</evidence>
<dbReference type="InterPro" id="IPR050490">
    <property type="entry name" value="Bact_solute-bd_prot1"/>
</dbReference>
<dbReference type="Proteomes" id="UP001597277">
    <property type="component" value="Unassembled WGS sequence"/>
</dbReference>
<name>A0ABW4L088_9MICO</name>
<dbReference type="Pfam" id="PF13416">
    <property type="entry name" value="SBP_bac_8"/>
    <property type="match status" value="1"/>
</dbReference>
<dbReference type="PANTHER" id="PTHR43649:SF12">
    <property type="entry name" value="DIACETYLCHITOBIOSE BINDING PROTEIN DASA"/>
    <property type="match status" value="1"/>
</dbReference>
<protein>
    <submittedName>
        <fullName evidence="2">ABC transporter substrate-binding protein</fullName>
    </submittedName>
</protein>
<keyword evidence="1" id="KW-0732">Signal</keyword>
<comment type="caution">
    <text evidence="2">The sequence shown here is derived from an EMBL/GenBank/DDBJ whole genome shotgun (WGS) entry which is preliminary data.</text>
</comment>
<dbReference type="SUPFAM" id="SSF53850">
    <property type="entry name" value="Periplasmic binding protein-like II"/>
    <property type="match status" value="1"/>
</dbReference>
<feature type="signal peptide" evidence="1">
    <location>
        <begin position="1"/>
        <end position="22"/>
    </location>
</feature>
<dbReference type="PANTHER" id="PTHR43649">
    <property type="entry name" value="ARABINOSE-BINDING PROTEIN-RELATED"/>
    <property type="match status" value="1"/>
</dbReference>
<dbReference type="EMBL" id="JBHUEE010000002">
    <property type="protein sequence ID" value="MFD1716931.1"/>
    <property type="molecule type" value="Genomic_DNA"/>
</dbReference>
<dbReference type="CDD" id="cd13585">
    <property type="entry name" value="PBP2_TMBP_like"/>
    <property type="match status" value="1"/>
</dbReference>
<proteinExistence type="predicted"/>
<dbReference type="PROSITE" id="PS51318">
    <property type="entry name" value="TAT"/>
    <property type="match status" value="1"/>
</dbReference>
<accession>A0ABW4L088</accession>
<keyword evidence="3" id="KW-1185">Reference proteome</keyword>
<feature type="chain" id="PRO_5045419037" evidence="1">
    <location>
        <begin position="23"/>
        <end position="437"/>
    </location>
</feature>
<organism evidence="2 3">
    <name type="scientific">Georgenia deserti</name>
    <dbReference type="NCBI Taxonomy" id="2093781"/>
    <lineage>
        <taxon>Bacteria</taxon>
        <taxon>Bacillati</taxon>
        <taxon>Actinomycetota</taxon>
        <taxon>Actinomycetes</taxon>
        <taxon>Micrococcales</taxon>
        <taxon>Bogoriellaceae</taxon>
        <taxon>Georgenia</taxon>
    </lineage>
</organism>
<dbReference type="InterPro" id="IPR019546">
    <property type="entry name" value="TAT_signal_bac_arc"/>
</dbReference>
<dbReference type="Gene3D" id="3.40.190.10">
    <property type="entry name" value="Periplasmic binding protein-like II"/>
    <property type="match status" value="1"/>
</dbReference>
<dbReference type="InterPro" id="IPR006059">
    <property type="entry name" value="SBP"/>
</dbReference>
<dbReference type="InterPro" id="IPR006311">
    <property type="entry name" value="TAT_signal"/>
</dbReference>
<evidence type="ECO:0000256" key="1">
    <source>
        <dbReference type="SAM" id="SignalP"/>
    </source>
</evidence>